<evidence type="ECO:0000256" key="1">
    <source>
        <dbReference type="ARBA" id="ARBA00004141"/>
    </source>
</evidence>
<evidence type="ECO:0000313" key="9">
    <source>
        <dbReference type="Proteomes" id="UP001054857"/>
    </source>
</evidence>
<feature type="compositionally biased region" description="Pro residues" evidence="6">
    <location>
        <begin position="736"/>
        <end position="748"/>
    </location>
</feature>
<feature type="compositionally biased region" description="Low complexity" evidence="6">
    <location>
        <begin position="603"/>
        <end position="639"/>
    </location>
</feature>
<feature type="transmembrane region" description="Helical" evidence="7">
    <location>
        <begin position="369"/>
        <end position="393"/>
    </location>
</feature>
<feature type="compositionally biased region" description="Gly residues" evidence="6">
    <location>
        <begin position="560"/>
        <end position="575"/>
    </location>
</feature>
<evidence type="ECO:0000256" key="5">
    <source>
        <dbReference type="ARBA" id="ARBA00023136"/>
    </source>
</evidence>
<feature type="region of interest" description="Disordered" evidence="6">
    <location>
        <begin position="105"/>
        <end position="134"/>
    </location>
</feature>
<feature type="transmembrane region" description="Helical" evidence="7">
    <location>
        <begin position="1069"/>
        <end position="1090"/>
    </location>
</feature>
<dbReference type="Gene3D" id="1.20.1250.20">
    <property type="entry name" value="MFS general substrate transporter like domains"/>
    <property type="match status" value="2"/>
</dbReference>
<feature type="compositionally biased region" description="Low complexity" evidence="6">
    <location>
        <begin position="830"/>
        <end position="843"/>
    </location>
</feature>
<dbReference type="SUPFAM" id="SSF103473">
    <property type="entry name" value="MFS general substrate transporter"/>
    <property type="match status" value="2"/>
</dbReference>
<dbReference type="Pfam" id="PF07690">
    <property type="entry name" value="MFS_1"/>
    <property type="match status" value="1"/>
</dbReference>
<feature type="transmembrane region" description="Helical" evidence="7">
    <location>
        <begin position="281"/>
        <end position="303"/>
    </location>
</feature>
<evidence type="ECO:0000256" key="6">
    <source>
        <dbReference type="SAM" id="MobiDB-lite"/>
    </source>
</evidence>
<feature type="transmembrane region" description="Helical" evidence="7">
    <location>
        <begin position="437"/>
        <end position="460"/>
    </location>
</feature>
<feature type="compositionally biased region" description="Basic residues" evidence="6">
    <location>
        <begin position="676"/>
        <end position="688"/>
    </location>
</feature>
<evidence type="ECO:0000256" key="2">
    <source>
        <dbReference type="ARBA" id="ARBA00008432"/>
    </source>
</evidence>
<comment type="subcellular location">
    <subcellularLocation>
        <location evidence="1">Membrane</location>
        <topology evidence="1">Multi-pass membrane protein</topology>
    </subcellularLocation>
</comment>
<feature type="transmembrane region" description="Helical" evidence="7">
    <location>
        <begin position="938"/>
        <end position="964"/>
    </location>
</feature>
<name>A0AAD3DWQ1_9CHLO</name>
<evidence type="ECO:0000313" key="8">
    <source>
        <dbReference type="EMBL" id="GFR48444.1"/>
    </source>
</evidence>
<proteinExistence type="inferred from homology"/>
<feature type="non-terminal residue" evidence="8">
    <location>
        <position position="1181"/>
    </location>
</feature>
<keyword evidence="4 7" id="KW-1133">Transmembrane helix</keyword>
<dbReference type="PANTHER" id="PTHR23515">
    <property type="entry name" value="HIGH-AFFINITY NITRATE TRANSPORTER 2.3"/>
    <property type="match status" value="1"/>
</dbReference>
<dbReference type="InterPro" id="IPR011701">
    <property type="entry name" value="MFS"/>
</dbReference>
<feature type="region of interest" description="Disordered" evidence="6">
    <location>
        <begin position="547"/>
        <end position="584"/>
    </location>
</feature>
<feature type="compositionally biased region" description="Polar residues" evidence="6">
    <location>
        <begin position="117"/>
        <end position="128"/>
    </location>
</feature>
<dbReference type="Proteomes" id="UP001054857">
    <property type="component" value="Unassembled WGS sequence"/>
</dbReference>
<evidence type="ECO:0000256" key="7">
    <source>
        <dbReference type="SAM" id="Phobius"/>
    </source>
</evidence>
<feature type="compositionally biased region" description="Basic and acidic residues" evidence="6">
    <location>
        <begin position="8"/>
        <end position="19"/>
    </location>
</feature>
<accession>A0AAD3DWQ1</accession>
<feature type="compositionally biased region" description="Low complexity" evidence="6">
    <location>
        <begin position="749"/>
        <end position="769"/>
    </location>
</feature>
<feature type="transmembrane region" description="Helical" evidence="7">
    <location>
        <begin position="1010"/>
        <end position="1031"/>
    </location>
</feature>
<feature type="transmembrane region" description="Helical" evidence="7">
    <location>
        <begin position="1102"/>
        <end position="1119"/>
    </location>
</feature>
<protein>
    <recommendedName>
        <fullName evidence="10">Major facilitator superfamily (MFS) profile domain-containing protein</fullName>
    </recommendedName>
</protein>
<keyword evidence="3 7" id="KW-0812">Transmembrane</keyword>
<feature type="transmembrane region" description="Helical" evidence="7">
    <location>
        <begin position="1037"/>
        <end position="1057"/>
    </location>
</feature>
<comment type="similarity">
    <text evidence="2">Belongs to the major facilitator superfamily. Nitrate/nitrite porter (TC 2.A.1.8) family.</text>
</comment>
<sequence length="1181" mass="123532">MDNPLSLTEDRPTRMRDSLARPVSRSATRHSSAEPFGLGPCRDLSTSDTSYVCDAVVRPRPHQLARRLSAYECQLANGLPLFAQTAHGGELSFVMECSHQSSSLAAPSLHRHGGGSRASSALVQPSRSQPRDSAATAAAANLMNRSHSMIAASQHPFGSAHGGTAMGDTMFGGIASPNSICGSASKRSLHIPSHTREPSYLALPTNPTSTAAPRNHAAAGIVTCTAAAAAGAHAASSMHGPGVPKCPVTAAAAAAASTALRKSHHFHPLSLSRPHHSCFHLAWVGGCTVYVAAFAPAALLPVIRPQLQLSLGQVGAAAVAALVASVFTRFLMAVLVRRYGPRYCQVLTLLYTGPVLACMTLVTGGTGFVLMRFLLGASLGLFVVAQCWVVAMFDWSVLRTAVNSAAGLVSSGGGLVMLLVPLLYIGVRPLYGGSDEAAWRATFHILAAACIVIAVLTLMFGQDTPSGDLLDPKPALPANYYMSYRIREKPNMAAAAASPRRHPEEEYGYKPAIAISPGGAAAAVGTFGHQQQPYPQLQQQQPHMLVVEGPGPTAEARVSPGGGQRAGGGGGGGLQEEGDADSGPALWRRRELQQLLRRETSRTRQPLLRQAQQQQQYIREQQQQGSPPQQQQHAWEQQPPLHPHLHDQLQQRPHHHPHHPHPPHDSHPQQPQQQPHRSHPHPPSHMHHTQASPAPCHQQPQLHPQQQQERPSPPAAVGRAKCGAQVGDSADVPGGSCPPPPLGGPPAPLATAEAATAAPAAAGDNAPEPSLLRSSIAAAAAAAASNHPQAADPTPDLPLLSDQHQPPHPPRTSTPAHRATSGGGGGGSSKEGAAGAAAKGVTGPLAATSRGHLSQGGMQQQQGQGAGTPRPRSTTGGSAGAVRRSGDMGAAGEAGAGARRSSASGGSEGSGRSSDSGAAQQRLEEHVHLYGIVLRNPICWILAFNNGFTFGVQLVVFNVLPIYLTDVFRMGVMRAGCVACVFGLSNIVTRVSGCQLSDGLSRRYGMRGRLWLLWGLQAAGGVFCALLASVANSSFGGTVVLLILFAVSIQLACGVMFSITPFVSYRGYAVVAAAVAAGGQVGAAVLQGAFFTQAGFSYNRGFQFMGIASVVASASLLLLRFPMWGGMLAGPSDTQAHDEWAEERYYAREWSEMERAQGLAEAAAGFAWLAKAERPPRRGLR</sequence>
<dbReference type="InterPro" id="IPR036259">
    <property type="entry name" value="MFS_trans_sf"/>
</dbReference>
<keyword evidence="9" id="KW-1185">Reference proteome</keyword>
<keyword evidence="5 7" id="KW-0472">Membrane</keyword>
<feature type="compositionally biased region" description="Basic residues" evidence="6">
    <location>
        <begin position="652"/>
        <end position="661"/>
    </location>
</feature>
<feature type="transmembrane region" description="Helical" evidence="7">
    <location>
        <begin position="405"/>
        <end position="425"/>
    </location>
</feature>
<reference evidence="8 9" key="1">
    <citation type="journal article" date="2021" name="Sci. Rep.">
        <title>Genome sequencing of the multicellular alga Astrephomene provides insights into convergent evolution of germ-soma differentiation.</title>
        <authorList>
            <person name="Yamashita S."/>
            <person name="Yamamoto K."/>
            <person name="Matsuzaki R."/>
            <person name="Suzuki S."/>
            <person name="Yamaguchi H."/>
            <person name="Hirooka S."/>
            <person name="Minakuchi Y."/>
            <person name="Miyagishima S."/>
            <person name="Kawachi M."/>
            <person name="Toyoda A."/>
            <person name="Nozaki H."/>
        </authorList>
    </citation>
    <scope>NUCLEOTIDE SEQUENCE [LARGE SCALE GENOMIC DNA]</scope>
    <source>
        <strain evidence="8 9">NIES-4017</strain>
    </source>
</reference>
<organism evidence="8 9">
    <name type="scientific">Astrephomene gubernaculifera</name>
    <dbReference type="NCBI Taxonomy" id="47775"/>
    <lineage>
        <taxon>Eukaryota</taxon>
        <taxon>Viridiplantae</taxon>
        <taxon>Chlorophyta</taxon>
        <taxon>core chlorophytes</taxon>
        <taxon>Chlorophyceae</taxon>
        <taxon>CS clade</taxon>
        <taxon>Chlamydomonadales</taxon>
        <taxon>Astrephomenaceae</taxon>
        <taxon>Astrephomene</taxon>
    </lineage>
</organism>
<evidence type="ECO:0000256" key="3">
    <source>
        <dbReference type="ARBA" id="ARBA00022692"/>
    </source>
</evidence>
<feature type="compositionally biased region" description="Low complexity" evidence="6">
    <location>
        <begin position="887"/>
        <end position="918"/>
    </location>
</feature>
<dbReference type="GO" id="GO:0015112">
    <property type="term" value="F:nitrate transmembrane transporter activity"/>
    <property type="evidence" value="ECO:0007669"/>
    <property type="project" value="InterPro"/>
</dbReference>
<feature type="region of interest" description="Disordered" evidence="6">
    <location>
        <begin position="1"/>
        <end position="40"/>
    </location>
</feature>
<dbReference type="AlphaFoldDB" id="A0AAD3DWQ1"/>
<dbReference type="EMBL" id="BMAR01000023">
    <property type="protein sequence ID" value="GFR48444.1"/>
    <property type="molecule type" value="Genomic_DNA"/>
</dbReference>
<gene>
    <name evidence="8" type="ORF">Agub_g10344</name>
</gene>
<feature type="region of interest" description="Disordered" evidence="6">
    <location>
        <begin position="597"/>
        <end position="918"/>
    </location>
</feature>
<dbReference type="InterPro" id="IPR044772">
    <property type="entry name" value="NO3_transporter"/>
</dbReference>
<dbReference type="GO" id="GO:0016020">
    <property type="term" value="C:membrane"/>
    <property type="evidence" value="ECO:0007669"/>
    <property type="project" value="UniProtKB-SubCell"/>
</dbReference>
<feature type="compositionally biased region" description="Low complexity" evidence="6">
    <location>
        <begin position="697"/>
        <end position="708"/>
    </location>
</feature>
<evidence type="ECO:0000256" key="4">
    <source>
        <dbReference type="ARBA" id="ARBA00022989"/>
    </source>
</evidence>
<comment type="caution">
    <text evidence="8">The sequence shown here is derived from an EMBL/GenBank/DDBJ whole genome shotgun (WGS) entry which is preliminary data.</text>
</comment>
<feature type="transmembrane region" description="Helical" evidence="7">
    <location>
        <begin position="343"/>
        <end position="363"/>
    </location>
</feature>
<evidence type="ECO:0008006" key="10">
    <source>
        <dbReference type="Google" id="ProtNLM"/>
    </source>
</evidence>
<feature type="transmembrane region" description="Helical" evidence="7">
    <location>
        <begin position="315"/>
        <end position="336"/>
    </location>
</feature>